<evidence type="ECO:0000313" key="14">
    <source>
        <dbReference type="EMBL" id="CEN47700.1"/>
    </source>
</evidence>
<dbReference type="Gene3D" id="2.40.170.20">
    <property type="entry name" value="TonB-dependent receptor, beta-barrel domain"/>
    <property type="match status" value="1"/>
</dbReference>
<evidence type="ECO:0000256" key="4">
    <source>
        <dbReference type="ARBA" id="ARBA00022692"/>
    </source>
</evidence>
<dbReference type="PANTHER" id="PTHR30069">
    <property type="entry name" value="TONB-DEPENDENT OUTER MEMBRANE RECEPTOR"/>
    <property type="match status" value="1"/>
</dbReference>
<proteinExistence type="inferred from homology"/>
<evidence type="ECO:0000313" key="15">
    <source>
        <dbReference type="Proteomes" id="UP000045051"/>
    </source>
</evidence>
<evidence type="ECO:0000256" key="8">
    <source>
        <dbReference type="ARBA" id="ARBA00023170"/>
    </source>
</evidence>
<feature type="domain" description="TonB-dependent receptor-like beta-barrel" evidence="12">
    <location>
        <begin position="289"/>
        <end position="738"/>
    </location>
</feature>
<dbReference type="InterPro" id="IPR037066">
    <property type="entry name" value="Plug_dom_sf"/>
</dbReference>
<dbReference type="InterPro" id="IPR008969">
    <property type="entry name" value="CarboxyPept-like_regulatory"/>
</dbReference>
<organism evidence="14 15">
    <name type="scientific">Capnocytophaga canis</name>
    <dbReference type="NCBI Taxonomy" id="1848903"/>
    <lineage>
        <taxon>Bacteria</taxon>
        <taxon>Pseudomonadati</taxon>
        <taxon>Bacteroidota</taxon>
        <taxon>Flavobacteriia</taxon>
        <taxon>Flavobacteriales</taxon>
        <taxon>Flavobacteriaceae</taxon>
        <taxon>Capnocytophaga</taxon>
    </lineage>
</organism>
<gene>
    <name evidence="14" type="ORF">CCAND38_460028</name>
</gene>
<dbReference type="SUPFAM" id="SSF49464">
    <property type="entry name" value="Carboxypeptidase regulatory domain-like"/>
    <property type="match status" value="1"/>
</dbReference>
<keyword evidence="5" id="KW-0732">Signal</keyword>
<comment type="subcellular location">
    <subcellularLocation>
        <location evidence="1 10">Cell outer membrane</location>
        <topology evidence="1 10">Multi-pass membrane protein</topology>
    </subcellularLocation>
</comment>
<dbReference type="Pfam" id="PF07715">
    <property type="entry name" value="Plug"/>
    <property type="match status" value="1"/>
</dbReference>
<dbReference type="GO" id="GO:0044718">
    <property type="term" value="P:siderophore transmembrane transport"/>
    <property type="evidence" value="ECO:0007669"/>
    <property type="project" value="TreeGrafter"/>
</dbReference>
<dbReference type="Proteomes" id="UP000045051">
    <property type="component" value="Unassembled WGS sequence"/>
</dbReference>
<dbReference type="EMBL" id="CDOI01000158">
    <property type="protein sequence ID" value="CEN47700.1"/>
    <property type="molecule type" value="Genomic_DNA"/>
</dbReference>
<dbReference type="Pfam" id="PF00593">
    <property type="entry name" value="TonB_dep_Rec_b-barrel"/>
    <property type="match status" value="1"/>
</dbReference>
<accession>A0A0B7I7N0</accession>
<keyword evidence="15" id="KW-1185">Reference proteome</keyword>
<keyword evidence="6 11" id="KW-0798">TonB box</keyword>
<evidence type="ECO:0000256" key="3">
    <source>
        <dbReference type="ARBA" id="ARBA00022452"/>
    </source>
</evidence>
<evidence type="ECO:0000256" key="9">
    <source>
        <dbReference type="ARBA" id="ARBA00023237"/>
    </source>
</evidence>
<dbReference type="PANTHER" id="PTHR30069:SF29">
    <property type="entry name" value="HEMOGLOBIN AND HEMOGLOBIN-HAPTOGLOBIN-BINDING PROTEIN 1-RELATED"/>
    <property type="match status" value="1"/>
</dbReference>
<evidence type="ECO:0000256" key="1">
    <source>
        <dbReference type="ARBA" id="ARBA00004571"/>
    </source>
</evidence>
<dbReference type="SUPFAM" id="SSF56935">
    <property type="entry name" value="Porins"/>
    <property type="match status" value="1"/>
</dbReference>
<dbReference type="GO" id="GO:0015344">
    <property type="term" value="F:siderophore uptake transmembrane transporter activity"/>
    <property type="evidence" value="ECO:0007669"/>
    <property type="project" value="TreeGrafter"/>
</dbReference>
<evidence type="ECO:0000256" key="11">
    <source>
        <dbReference type="RuleBase" id="RU003357"/>
    </source>
</evidence>
<dbReference type="Gene3D" id="2.60.40.1120">
    <property type="entry name" value="Carboxypeptidase-like, regulatory domain"/>
    <property type="match status" value="1"/>
</dbReference>
<feature type="domain" description="TonB-dependent receptor plug" evidence="13">
    <location>
        <begin position="138"/>
        <end position="223"/>
    </location>
</feature>
<evidence type="ECO:0000256" key="2">
    <source>
        <dbReference type="ARBA" id="ARBA00022448"/>
    </source>
</evidence>
<keyword evidence="3 10" id="KW-1134">Transmembrane beta strand</keyword>
<keyword evidence="8 14" id="KW-0675">Receptor</keyword>
<dbReference type="InterPro" id="IPR039426">
    <property type="entry name" value="TonB-dep_rcpt-like"/>
</dbReference>
<keyword evidence="9 10" id="KW-0998">Cell outer membrane</keyword>
<dbReference type="AlphaFoldDB" id="A0A0B7I7N0"/>
<dbReference type="GO" id="GO:0009279">
    <property type="term" value="C:cell outer membrane"/>
    <property type="evidence" value="ECO:0007669"/>
    <property type="project" value="UniProtKB-SubCell"/>
</dbReference>
<comment type="similarity">
    <text evidence="10 11">Belongs to the TonB-dependent receptor family.</text>
</comment>
<dbReference type="InterPro" id="IPR000531">
    <property type="entry name" value="Beta-barrel_TonB"/>
</dbReference>
<evidence type="ECO:0000256" key="6">
    <source>
        <dbReference type="ARBA" id="ARBA00023077"/>
    </source>
</evidence>
<dbReference type="Pfam" id="PF13715">
    <property type="entry name" value="CarbopepD_reg_2"/>
    <property type="match status" value="1"/>
</dbReference>
<evidence type="ECO:0000256" key="5">
    <source>
        <dbReference type="ARBA" id="ARBA00022729"/>
    </source>
</evidence>
<evidence type="ECO:0000256" key="7">
    <source>
        <dbReference type="ARBA" id="ARBA00023136"/>
    </source>
</evidence>
<dbReference type="InterPro" id="IPR012910">
    <property type="entry name" value="Plug_dom"/>
</dbReference>
<protein>
    <submittedName>
        <fullName evidence="14">Outer membrane receptor protein</fullName>
    </submittedName>
</protein>
<dbReference type="InterPro" id="IPR036942">
    <property type="entry name" value="Beta-barrel_TonB_sf"/>
</dbReference>
<dbReference type="PROSITE" id="PS52016">
    <property type="entry name" value="TONB_DEPENDENT_REC_3"/>
    <property type="match status" value="1"/>
</dbReference>
<evidence type="ECO:0000259" key="13">
    <source>
        <dbReference type="Pfam" id="PF07715"/>
    </source>
</evidence>
<sequence>MMKTNTSNLILFLVLGLFSSVVWGQKKYTISGYITEKGSKELLIGANIYIPDLKVGTITNNYGFYTISLPEGEHELYVSYVGYQLFTQKIELSGDMSLNVELEDAQLLEEVVVTGERTPMLSRSSQMSTIQVPIAQVQKIPALLGEKDVLKVLQLLPGVQSGSEGSSGLYVRGGGPDQNLLILDDAPVYNASHLFGFFSIFNGDAIKNVNLTKGGFPARYGGRLSSVLDMSMKDGNKERFAGDIGIGLISSRLTLEAPIVKDKSSFIISGRRTYIDLLTRPLMPENAKLGYFFYDLNMKINYDFGQKDKLYLSGYFGRDKFYFRDKESSGEVFKGGLHWGNATATLRWNHLFTDKIFSNTSLIFSDYLFEIFQEDTHKNNVFEMRYNSGIKDVGLKYDMQINLNPNYLIRTGFATTFHRFRPSAIVIKDPAFNQFERKIQDIKTLESGIYIENELTLQEKLRLNAGLRLSHYLHKKTSYQDLEPRFSVGYTLPNDWSVKASYTSMSQYVHLLSSSGISLPMDLWIPTTDEVKPQKSRQVAFGVAKDIIDRNLSLSVEGYYKKMDNIIGYAPGANFLLLEDFESVSEYAWQESIIRGQGWSYGAELLLQRKVGKLSGWLGYTLSWTQHQFDGDNGGRKFFPRYDRRHDVSLVAIYNLSEKVTLSGTWVYGTGNAISLPVSSYQVDKGDVSEAIDGYTAYNYDEKNSFRMRAYHRLDLAVQFHKNKGKNMKRTWEIGVYNAYSRRNPFFYSIRSEYSGSSSARKNVLEQYSIFPIIPSVTYNLKF</sequence>
<evidence type="ECO:0000259" key="12">
    <source>
        <dbReference type="Pfam" id="PF00593"/>
    </source>
</evidence>
<name>A0A0B7I7N0_9FLAO</name>
<keyword evidence="2 10" id="KW-0813">Transport</keyword>
<keyword evidence="7 10" id="KW-0472">Membrane</keyword>
<evidence type="ECO:0000256" key="10">
    <source>
        <dbReference type="PROSITE-ProRule" id="PRU01360"/>
    </source>
</evidence>
<keyword evidence="4 10" id="KW-0812">Transmembrane</keyword>
<dbReference type="Gene3D" id="2.170.130.10">
    <property type="entry name" value="TonB-dependent receptor, plug domain"/>
    <property type="match status" value="1"/>
</dbReference>
<reference evidence="14 15" key="1">
    <citation type="submission" date="2015-01" db="EMBL/GenBank/DDBJ databases">
        <authorList>
            <person name="Xiang T."/>
            <person name="Song Y."/>
            <person name="Huang L."/>
            <person name="Wang B."/>
            <person name="Wu P."/>
        </authorList>
    </citation>
    <scope>NUCLEOTIDE SEQUENCE [LARGE SCALE GENOMIC DNA]</scope>
    <source>
        <strain evidence="14 15">CcD38</strain>
    </source>
</reference>